<dbReference type="OrthoDB" id="5243870at2"/>
<evidence type="ECO:0000313" key="2">
    <source>
        <dbReference type="EMBL" id="MXQ65627.1"/>
    </source>
</evidence>
<dbReference type="RefSeq" id="WP_161103699.1">
    <property type="nucleotide sequence ID" value="NZ_JBHLYI010000006.1"/>
</dbReference>
<comment type="caution">
    <text evidence="2">The sequence shown here is derived from an EMBL/GenBank/DDBJ whole genome shotgun (WGS) entry which is preliminary data.</text>
</comment>
<dbReference type="Gene3D" id="3.40.50.300">
    <property type="entry name" value="P-loop containing nucleotide triphosphate hydrolases"/>
    <property type="match status" value="1"/>
</dbReference>
<dbReference type="InterPro" id="IPR027417">
    <property type="entry name" value="P-loop_NTPase"/>
</dbReference>
<evidence type="ECO:0000256" key="1">
    <source>
        <dbReference type="SAM" id="MobiDB-lite"/>
    </source>
</evidence>
<organism evidence="2 3">
    <name type="scientific">Actinomadura rayongensis</name>
    <dbReference type="NCBI Taxonomy" id="1429076"/>
    <lineage>
        <taxon>Bacteria</taxon>
        <taxon>Bacillati</taxon>
        <taxon>Actinomycetota</taxon>
        <taxon>Actinomycetes</taxon>
        <taxon>Streptosporangiales</taxon>
        <taxon>Thermomonosporaceae</taxon>
        <taxon>Actinomadura</taxon>
    </lineage>
</organism>
<sequence length="283" mass="30029">MAMIAVTSPGGAPGATTTALAWTLAWPREALLVECSPGGGTIVPGFFRGQLPRDLAQRGLWNVNLAVVENGLAGASHTFGEQVVELHAQPQRLLLPGLTDPFLAPQLSPSWPMLSKLFKGLPYDVLVDVGPLGPQAPFSLLADADLVMLVMRPTLAQTAAAVPRLENLRRALGPTADLGLCVIGSANPHVRDALNYSVEDVRRQLGEIGVTLTVADDPKSAGRLSDGLAGPRNIELAPLMRDVRRTVDILDKHVATKMRQLAVSSRDDTARRVPSDLAQGGAR</sequence>
<evidence type="ECO:0000313" key="3">
    <source>
        <dbReference type="Proteomes" id="UP000431901"/>
    </source>
</evidence>
<dbReference type="AlphaFoldDB" id="A0A6I4W629"/>
<evidence type="ECO:0008006" key="4">
    <source>
        <dbReference type="Google" id="ProtNLM"/>
    </source>
</evidence>
<reference evidence="2 3" key="1">
    <citation type="submission" date="2019-12" db="EMBL/GenBank/DDBJ databases">
        <title>Nocardia macrotermitis sp. nov. and Nocardia aurantia sp. nov., isolated from the gut of the fungus growing-termite Macrotermes natalensis.</title>
        <authorList>
            <person name="Christine B."/>
            <person name="Rene B."/>
        </authorList>
    </citation>
    <scope>NUCLEOTIDE SEQUENCE [LARGE SCALE GENOMIC DNA]</scope>
    <source>
        <strain evidence="2 3">DSM 102126</strain>
    </source>
</reference>
<feature type="compositionally biased region" description="Basic and acidic residues" evidence="1">
    <location>
        <begin position="265"/>
        <end position="274"/>
    </location>
</feature>
<accession>A0A6I4W629</accession>
<gene>
    <name evidence="2" type="ORF">GQ466_16480</name>
</gene>
<dbReference type="SUPFAM" id="SSF52540">
    <property type="entry name" value="P-loop containing nucleoside triphosphate hydrolases"/>
    <property type="match status" value="1"/>
</dbReference>
<dbReference type="EMBL" id="WUTW01000002">
    <property type="protein sequence ID" value="MXQ65627.1"/>
    <property type="molecule type" value="Genomic_DNA"/>
</dbReference>
<dbReference type="Proteomes" id="UP000431901">
    <property type="component" value="Unassembled WGS sequence"/>
</dbReference>
<name>A0A6I4W629_9ACTN</name>
<protein>
    <recommendedName>
        <fullName evidence="4">ParA family protein</fullName>
    </recommendedName>
</protein>
<keyword evidence="3" id="KW-1185">Reference proteome</keyword>
<proteinExistence type="predicted"/>
<feature type="region of interest" description="Disordered" evidence="1">
    <location>
        <begin position="263"/>
        <end position="283"/>
    </location>
</feature>